<feature type="domain" description="Histidine phosphotransferase ChpT C-terminal" evidence="1">
    <location>
        <begin position="94"/>
        <end position="215"/>
    </location>
</feature>
<protein>
    <submittedName>
        <fullName evidence="2">Histidine phosphotransferase family protein</fullName>
    </submittedName>
</protein>
<dbReference type="RefSeq" id="WP_302108503.1">
    <property type="nucleotide sequence ID" value="NZ_JAUKTR010000001.1"/>
</dbReference>
<name>A0ABT8SHZ4_9CAUL</name>
<accession>A0ABT8SHZ4</accession>
<sequence length="225" mass="23432">MSPVPAPGHLTAPDGSPSADELATLIAAKLCHDFISPSGAIVSGLDLLKDPSAQDMREEAMGLVEASARKLVKLVHFARVAFGAATTSERFSSEELETLAQGVFEDLRANLTWTSSAAQFGKPQARAALNLAQLAGGCLPSGGTATLTLAQEGGALVMTAVSEGPRARFKAEAVAGLSGEPVGDGMLAGQWTQPYWLFHTVRAAGGELSFETGQDRVDIRIRMPA</sequence>
<reference evidence="2" key="1">
    <citation type="submission" date="2023-07" db="EMBL/GenBank/DDBJ databases">
        <title>Brevundimonas soil sp. nov., isolated from the soil of chemical plant.</title>
        <authorList>
            <person name="Wu N."/>
        </authorList>
    </citation>
    <scope>NUCLEOTIDE SEQUENCE</scope>
    <source>
        <strain evidence="2">XZ-24</strain>
    </source>
</reference>
<evidence type="ECO:0000259" key="1">
    <source>
        <dbReference type="Pfam" id="PF10090"/>
    </source>
</evidence>
<proteinExistence type="predicted"/>
<gene>
    <name evidence="2" type="ORF">Q0812_01390</name>
</gene>
<dbReference type="EMBL" id="JAUKTR010000001">
    <property type="protein sequence ID" value="MDO1558081.1"/>
    <property type="molecule type" value="Genomic_DNA"/>
</dbReference>
<dbReference type="InterPro" id="IPR018762">
    <property type="entry name" value="ChpT_C"/>
</dbReference>
<organism evidence="2 3">
    <name type="scientific">Peiella sedimenti</name>
    <dbReference type="NCBI Taxonomy" id="3061083"/>
    <lineage>
        <taxon>Bacteria</taxon>
        <taxon>Pseudomonadati</taxon>
        <taxon>Pseudomonadota</taxon>
        <taxon>Alphaproteobacteria</taxon>
        <taxon>Caulobacterales</taxon>
        <taxon>Caulobacteraceae</taxon>
        <taxon>Peiella</taxon>
    </lineage>
</organism>
<dbReference type="Gene3D" id="3.30.565.10">
    <property type="entry name" value="Histidine kinase-like ATPase, C-terminal domain"/>
    <property type="match status" value="1"/>
</dbReference>
<keyword evidence="3" id="KW-1185">Reference proteome</keyword>
<dbReference type="Pfam" id="PF10090">
    <property type="entry name" value="HPTransfase"/>
    <property type="match status" value="1"/>
</dbReference>
<dbReference type="InterPro" id="IPR036890">
    <property type="entry name" value="HATPase_C_sf"/>
</dbReference>
<comment type="caution">
    <text evidence="2">The sequence shown here is derived from an EMBL/GenBank/DDBJ whole genome shotgun (WGS) entry which is preliminary data.</text>
</comment>
<dbReference type="Gene3D" id="1.10.287.130">
    <property type="match status" value="1"/>
</dbReference>
<evidence type="ECO:0000313" key="2">
    <source>
        <dbReference type="EMBL" id="MDO1558081.1"/>
    </source>
</evidence>
<dbReference type="NCBIfam" id="NF046025">
    <property type="entry name" value="HisPtaseChptCaul"/>
    <property type="match status" value="1"/>
</dbReference>
<dbReference type="Proteomes" id="UP001169063">
    <property type="component" value="Unassembled WGS sequence"/>
</dbReference>
<evidence type="ECO:0000313" key="3">
    <source>
        <dbReference type="Proteomes" id="UP001169063"/>
    </source>
</evidence>